<feature type="transmembrane region" description="Helical" evidence="8">
    <location>
        <begin position="314"/>
        <end position="331"/>
    </location>
</feature>
<feature type="transmembrane region" description="Helical" evidence="8">
    <location>
        <begin position="34"/>
        <end position="54"/>
    </location>
</feature>
<keyword evidence="11" id="KW-1185">Reference proteome</keyword>
<feature type="transmembrane region" description="Helical" evidence="8">
    <location>
        <begin position="713"/>
        <end position="731"/>
    </location>
</feature>
<proteinExistence type="inferred from homology"/>
<feature type="transmembrane region" description="Helical" evidence="8">
    <location>
        <begin position="120"/>
        <end position="140"/>
    </location>
</feature>
<dbReference type="InterPro" id="IPR051605">
    <property type="entry name" value="CstA"/>
</dbReference>
<evidence type="ECO:0000256" key="7">
    <source>
        <dbReference type="ARBA" id="ARBA00023136"/>
    </source>
</evidence>
<evidence type="ECO:0000256" key="2">
    <source>
        <dbReference type="ARBA" id="ARBA00007755"/>
    </source>
</evidence>
<feature type="domain" description="CstA N-terminal" evidence="9">
    <location>
        <begin position="60"/>
        <end position="441"/>
    </location>
</feature>
<feature type="transmembrane region" description="Helical" evidence="8">
    <location>
        <begin position="535"/>
        <end position="558"/>
    </location>
</feature>
<evidence type="ECO:0000256" key="1">
    <source>
        <dbReference type="ARBA" id="ARBA00004651"/>
    </source>
</evidence>
<feature type="transmembrane region" description="Helical" evidence="8">
    <location>
        <begin position="188"/>
        <end position="213"/>
    </location>
</feature>
<feature type="transmembrane region" description="Helical" evidence="8">
    <location>
        <begin position="60"/>
        <end position="79"/>
    </location>
</feature>
<keyword evidence="7 8" id="KW-0472">Membrane</keyword>
<keyword evidence="4" id="KW-1003">Cell membrane</keyword>
<evidence type="ECO:0000313" key="11">
    <source>
        <dbReference type="Proteomes" id="UP000595895"/>
    </source>
</evidence>
<protein>
    <submittedName>
        <fullName evidence="10">Carbon starvation protein A</fullName>
    </submittedName>
</protein>
<dbReference type="RefSeq" id="WP_200275898.1">
    <property type="nucleotide sequence ID" value="NZ_CP066802.1"/>
</dbReference>
<keyword evidence="6 8" id="KW-1133">Transmembrane helix</keyword>
<feature type="transmembrane region" description="Helical" evidence="8">
    <location>
        <begin position="249"/>
        <end position="267"/>
    </location>
</feature>
<dbReference type="PANTHER" id="PTHR30252:SF3">
    <property type="entry name" value="PYRUVATE_PROTON SYMPORTER BTST"/>
    <property type="match status" value="1"/>
</dbReference>
<dbReference type="AlphaFoldDB" id="A0A7T7M9G1"/>
<evidence type="ECO:0000256" key="8">
    <source>
        <dbReference type="SAM" id="Phobius"/>
    </source>
</evidence>
<feature type="domain" description="CstA N-terminal" evidence="9">
    <location>
        <begin position="490"/>
        <end position="661"/>
    </location>
</feature>
<accession>A0A7T7M9G1</accession>
<feature type="transmembrane region" description="Helical" evidence="8">
    <location>
        <begin position="219"/>
        <end position="237"/>
    </location>
</feature>
<dbReference type="KEGG" id="awe:JG540_00160"/>
<evidence type="ECO:0000313" key="10">
    <source>
        <dbReference type="EMBL" id="QQM67368.1"/>
    </source>
</evidence>
<dbReference type="GO" id="GO:0009267">
    <property type="term" value="P:cellular response to starvation"/>
    <property type="evidence" value="ECO:0007669"/>
    <property type="project" value="InterPro"/>
</dbReference>
<feature type="transmembrane region" description="Helical" evidence="8">
    <location>
        <begin position="393"/>
        <end position="418"/>
    </location>
</feature>
<comment type="similarity">
    <text evidence="2">Belongs to the peptide transporter carbon starvation (CstA) (TC 2.A.114) family.</text>
</comment>
<evidence type="ECO:0000256" key="5">
    <source>
        <dbReference type="ARBA" id="ARBA00022692"/>
    </source>
</evidence>
<reference evidence="10 11" key="1">
    <citation type="submission" date="2020-12" db="EMBL/GenBank/DDBJ databases">
        <authorList>
            <person name="Zhou J."/>
        </authorList>
    </citation>
    <scope>NUCLEOTIDE SEQUENCE [LARGE SCALE GENOMIC DNA]</scope>
    <source>
        <strain evidence="10 11">CCUG 61299</strain>
    </source>
</reference>
<name>A0A7T7M9G1_9ACTO</name>
<feature type="transmembrane region" description="Helical" evidence="8">
    <location>
        <begin position="282"/>
        <end position="302"/>
    </location>
</feature>
<dbReference type="GO" id="GO:0005886">
    <property type="term" value="C:plasma membrane"/>
    <property type="evidence" value="ECO:0007669"/>
    <property type="project" value="UniProtKB-SubCell"/>
</dbReference>
<dbReference type="InterPro" id="IPR003706">
    <property type="entry name" value="CstA_N"/>
</dbReference>
<evidence type="ECO:0000259" key="9">
    <source>
        <dbReference type="Pfam" id="PF02554"/>
    </source>
</evidence>
<dbReference type="EMBL" id="CP066802">
    <property type="protein sequence ID" value="QQM67368.1"/>
    <property type="molecule type" value="Genomic_DNA"/>
</dbReference>
<feature type="transmembrane region" description="Helical" evidence="8">
    <location>
        <begin position="146"/>
        <end position="167"/>
    </location>
</feature>
<keyword evidence="5 8" id="KW-0812">Transmembrane</keyword>
<feature type="transmembrane region" description="Helical" evidence="8">
    <location>
        <begin position="612"/>
        <end position="636"/>
    </location>
</feature>
<evidence type="ECO:0000256" key="3">
    <source>
        <dbReference type="ARBA" id="ARBA00022448"/>
    </source>
</evidence>
<organism evidence="10 11">
    <name type="scientific">Actinomyces weissii</name>
    <dbReference type="NCBI Taxonomy" id="675090"/>
    <lineage>
        <taxon>Bacteria</taxon>
        <taxon>Bacillati</taxon>
        <taxon>Actinomycetota</taxon>
        <taxon>Actinomycetes</taxon>
        <taxon>Actinomycetales</taxon>
        <taxon>Actinomycetaceae</taxon>
        <taxon>Actinomyces</taxon>
    </lineage>
</organism>
<dbReference type="Proteomes" id="UP000595895">
    <property type="component" value="Chromosome"/>
</dbReference>
<sequence>MPSYTPEEERLIIRNKDGVPVGIRPHHKWTPRSIATWVAITAVGVLGWWMLAVARGENVNTIWFVVTAVSTYAMGYRFYALYIQRKIMRPDDSNATPAERINNGRDFDPTHRVVLYGHHFAAIAGAGPLVGPVLAAQMGYLPGTLWIILGVIVAGAVQDMLVLFFSMRRGGRSLGQMATDEIGKIGGTVATVVVLVMLMIVLAVLAMVCVNALAESPWGVFSVGMTIPIAVGMGLWLRFVQPGKITQVSVLGFALLIVVIIGGRWVAESSLGEYLHLSPTALVWAMIVYGFLAAVLPVWVLLTPRDYLSTFMKVGTILILALGIIIVRPVVEMAAVSEFALNTEGPVFAGELFPFLFITIACGALSGMHAMVSSGTSPKMIQKESQVRMIGYAGMLMESFVAIMAMAAAVSLSPGIYFSMNTSVDSLNKLAPEVAATAPCKTADDPEHHCEKLAAEAMKNLKVTDAHGNRLNPTWESWDEAGNPKTFTGEEALKQLASDVGERNVVSRTGGAPTLSVGMAHILHQIGGGRAMMGFWYHFAIMFEALFILSAVDAVTRVARFQLGDALGNIWPKFRDPSWHVGAWSTTAVVVAAWGSLLLMGVTDPRGGIKTLYPLFGIANQLIAAVALLMCLVMTVRKGYLKYAWIPAVPLVFDTVVTFTASWQKIFSTDARVGYFQQWRDAKAALPGLTDPNQVSVTKAIIRNTMIQGTLSVVFLVLVAFVMVCAAVAMVKAVRAGDTTTSEDPYQESRFYAPETMIASDLQKRLVKEYELVGDPALVPGRSHSGH</sequence>
<keyword evidence="3" id="KW-0813">Transport</keyword>
<dbReference type="Pfam" id="PF02554">
    <property type="entry name" value="CstA"/>
    <property type="match status" value="2"/>
</dbReference>
<feature type="transmembrane region" description="Helical" evidence="8">
    <location>
        <begin position="579"/>
        <end position="600"/>
    </location>
</feature>
<dbReference type="PANTHER" id="PTHR30252">
    <property type="entry name" value="INNER MEMBRANE PEPTIDE TRANSPORTER"/>
    <property type="match status" value="1"/>
</dbReference>
<gene>
    <name evidence="10" type="ORF">JG540_00160</name>
</gene>
<evidence type="ECO:0000256" key="4">
    <source>
        <dbReference type="ARBA" id="ARBA00022475"/>
    </source>
</evidence>
<comment type="subcellular location">
    <subcellularLocation>
        <location evidence="1">Cell membrane</location>
        <topology evidence="1">Multi-pass membrane protein</topology>
    </subcellularLocation>
</comment>
<evidence type="ECO:0000256" key="6">
    <source>
        <dbReference type="ARBA" id="ARBA00022989"/>
    </source>
</evidence>
<feature type="transmembrane region" description="Helical" evidence="8">
    <location>
        <begin position="351"/>
        <end position="372"/>
    </location>
</feature>